<dbReference type="NCBIfam" id="TIGR01536">
    <property type="entry name" value="asn_synth_AEB"/>
    <property type="match status" value="1"/>
</dbReference>
<dbReference type="SUPFAM" id="SSF52402">
    <property type="entry name" value="Adenine nucleotide alpha hydrolases-like"/>
    <property type="match status" value="1"/>
</dbReference>
<dbReference type="InterPro" id="IPR001962">
    <property type="entry name" value="Asn_synthase"/>
</dbReference>
<dbReference type="Proteomes" id="UP000031552">
    <property type="component" value="Unassembled WGS sequence"/>
</dbReference>
<dbReference type="GO" id="GO:0005829">
    <property type="term" value="C:cytosol"/>
    <property type="evidence" value="ECO:0007669"/>
    <property type="project" value="TreeGrafter"/>
</dbReference>
<dbReference type="GO" id="GO:0005524">
    <property type="term" value="F:ATP binding"/>
    <property type="evidence" value="ECO:0007669"/>
    <property type="project" value="UniProtKB-KW"/>
</dbReference>
<dbReference type="AlphaFoldDB" id="A0A090CZC6"/>
<keyword evidence="6" id="KW-0315">Glutamine amidotransferase</keyword>
<dbReference type="PANTHER" id="PTHR43284:SF1">
    <property type="entry name" value="ASPARAGINE SYNTHETASE"/>
    <property type="match status" value="1"/>
</dbReference>
<dbReference type="Gene3D" id="3.60.20.10">
    <property type="entry name" value="Glutamine Phosphoribosylpyrophosphate, subunit 1, domain 1"/>
    <property type="match status" value="1"/>
</dbReference>
<reference evidence="10" key="1">
    <citation type="submission" date="2013-12" db="EMBL/GenBank/DDBJ databases">
        <authorList>
            <person name="Linke B."/>
        </authorList>
    </citation>
    <scope>NUCLEOTIDE SEQUENCE [LARGE SCALE GENOMIC DNA]</scope>
    <source>
        <strain evidence="10">CRIB-18</strain>
    </source>
</reference>
<proteinExistence type="inferred from homology"/>
<evidence type="ECO:0000256" key="2">
    <source>
        <dbReference type="ARBA" id="ARBA00005752"/>
    </source>
</evidence>
<evidence type="ECO:0000256" key="8">
    <source>
        <dbReference type="PIRSR" id="PIRSR001589-2"/>
    </source>
</evidence>
<evidence type="ECO:0000313" key="10">
    <source>
        <dbReference type="EMBL" id="CDR34362.1"/>
    </source>
</evidence>
<dbReference type="Gene3D" id="3.40.50.620">
    <property type="entry name" value="HUPs"/>
    <property type="match status" value="1"/>
</dbReference>
<evidence type="ECO:0000256" key="3">
    <source>
        <dbReference type="ARBA" id="ARBA00012737"/>
    </source>
</evidence>
<comment type="caution">
    <text evidence="10">The sequence shown here is derived from an EMBL/GenBank/DDBJ whole genome shotgun (WGS) entry which is preliminary data.</text>
</comment>
<comment type="pathway">
    <text evidence="1">Amino-acid biosynthesis; L-asparagine biosynthesis; L-asparagine from L-aspartate (L-Gln route): step 1/1.</text>
</comment>
<dbReference type="PANTHER" id="PTHR43284">
    <property type="entry name" value="ASPARAGINE SYNTHETASE (GLUTAMINE-HYDROLYZING)"/>
    <property type="match status" value="1"/>
</dbReference>
<feature type="domain" description="Glutamine amidotransferase type-2" evidence="9">
    <location>
        <begin position="2"/>
        <end position="252"/>
    </location>
</feature>
<organism evidence="10 11">
    <name type="scientific">Candidatus Criblamydia sequanensis CRIB-18</name>
    <dbReference type="NCBI Taxonomy" id="1437425"/>
    <lineage>
        <taxon>Bacteria</taxon>
        <taxon>Pseudomonadati</taxon>
        <taxon>Chlamydiota</taxon>
        <taxon>Chlamydiia</taxon>
        <taxon>Parachlamydiales</taxon>
        <taxon>Candidatus Criblamydiaceae</taxon>
        <taxon>Candidatus Criblamydia</taxon>
    </lineage>
</organism>
<dbReference type="STRING" id="1437425.CSEC_1548"/>
<dbReference type="GO" id="GO:0004066">
    <property type="term" value="F:asparagine synthase (glutamine-hydrolyzing) activity"/>
    <property type="evidence" value="ECO:0007669"/>
    <property type="project" value="UniProtKB-EC"/>
</dbReference>
<keyword evidence="5 8" id="KW-0067">ATP-binding</keyword>
<reference evidence="10" key="2">
    <citation type="submission" date="2014-09" db="EMBL/GenBank/DDBJ databases">
        <title>Criblamydia sequanensis harbors a mega-plasmid encoding arsenite resistance.</title>
        <authorList>
            <person name="Bertelli C."/>
            <person name="Goesmann A."/>
            <person name="Greub G."/>
        </authorList>
    </citation>
    <scope>NUCLEOTIDE SEQUENCE [LARGE SCALE GENOMIC DNA]</scope>
    <source>
        <strain evidence="10">CRIB-18</strain>
    </source>
</reference>
<evidence type="ECO:0000259" key="9">
    <source>
        <dbReference type="PROSITE" id="PS51278"/>
    </source>
</evidence>
<evidence type="ECO:0000313" key="11">
    <source>
        <dbReference type="Proteomes" id="UP000031552"/>
    </source>
</evidence>
<dbReference type="RefSeq" id="WP_041017897.1">
    <property type="nucleotide sequence ID" value="NZ_CCEJ010000007.1"/>
</dbReference>
<dbReference type="EMBL" id="CCEJ010000007">
    <property type="protein sequence ID" value="CDR34362.1"/>
    <property type="molecule type" value="Genomic_DNA"/>
</dbReference>
<dbReference type="PIRSF" id="PIRSF001589">
    <property type="entry name" value="Asn_synthetase_glu-h"/>
    <property type="match status" value="1"/>
</dbReference>
<evidence type="ECO:0000256" key="6">
    <source>
        <dbReference type="ARBA" id="ARBA00022962"/>
    </source>
</evidence>
<dbReference type="Pfam" id="PF00733">
    <property type="entry name" value="Asn_synthase"/>
    <property type="match status" value="1"/>
</dbReference>
<dbReference type="InterPro" id="IPR014729">
    <property type="entry name" value="Rossmann-like_a/b/a_fold"/>
</dbReference>
<dbReference type="EC" id="6.3.5.4" evidence="3"/>
<dbReference type="OrthoDB" id="9763290at2"/>
<sequence length="655" mass="74610">MCGIAALISLNGIRNLKDIIEMSSKVAHRGPDDEGFVLFSNFEKAPEILGSSATPEDAFRLPLPYSPKEKINPSACFGRLALSHRRLSIFDLSSFGHQPMASPCSSLWIAYNGEIYNFPELKKELVKEGVSFRTGTDTEVLLQGYKRYGASFFHKLNGMFAFLLVDLNQKKLVAVRDRFGVKPLYYTLIEDKFLAFASEIKQFSSLSPWKAKLNHERAYDFLKSGIIDHEKETLFKNVFELRGGEFLTCDLNFPLETLQIKPWYTLSFTPFLGSFKEAVSQYKSLLQEAVSLRMRADVGFGSCLSGGLDSSSIVSLASLILEREQQKKPQATFSAISEDPLIDESPYISTLLESHQNIKSHLTLPTALDLKNNFDAIVWHQDLPFGSSSIYAQWKVFSLVKDKKIKVMLDGQGADELLCGYYEFYIPFLKELLKKKKFLFLGSELIGCKKNNPLIKPFRRFFQSLLPENFENSLRTRLKNSKEDLWLGKQPHQNNFFSSKDVADLSYKMVNAINLPMLLRFEDRNSMAHSIESRTPFLDYRLVEFTLGLPSHFKISLGETKSILREALKENLPPIIKNRKDKISFSTSEKNWFQKEAKHFFLNKIEESISVSNGLIKPEALIEAKKMAEGAQTYSPIAFRTLSFGSWVKQFKVVI</sequence>
<dbReference type="PROSITE" id="PS51278">
    <property type="entry name" value="GATASE_TYPE_2"/>
    <property type="match status" value="1"/>
</dbReference>
<keyword evidence="10" id="KW-0436">Ligase</keyword>
<dbReference type="SUPFAM" id="SSF56235">
    <property type="entry name" value="N-terminal nucleophile aminohydrolases (Ntn hydrolases)"/>
    <property type="match status" value="1"/>
</dbReference>
<feature type="binding site" evidence="8">
    <location>
        <position position="137"/>
    </location>
    <ligand>
        <name>L-glutamine</name>
        <dbReference type="ChEBI" id="CHEBI:58359"/>
    </ligand>
</feature>
<protein>
    <recommendedName>
        <fullName evidence="3">asparagine synthase (glutamine-hydrolyzing)</fullName>
        <ecNumber evidence="3">6.3.5.4</ecNumber>
    </recommendedName>
</protein>
<accession>A0A090CZC6</accession>
<evidence type="ECO:0000256" key="5">
    <source>
        <dbReference type="ARBA" id="ARBA00022840"/>
    </source>
</evidence>
<dbReference type="eggNOG" id="COG0367">
    <property type="taxonomic scope" value="Bacteria"/>
</dbReference>
<dbReference type="InterPro" id="IPR029055">
    <property type="entry name" value="Ntn_hydrolases_N"/>
</dbReference>
<dbReference type="InterPro" id="IPR033738">
    <property type="entry name" value="AsnB_N"/>
</dbReference>
<keyword evidence="4 8" id="KW-0547">Nucleotide-binding</keyword>
<evidence type="ECO:0000256" key="4">
    <source>
        <dbReference type="ARBA" id="ARBA00022741"/>
    </source>
</evidence>
<comment type="similarity">
    <text evidence="2">Belongs to the asparagine synthetase family.</text>
</comment>
<gene>
    <name evidence="10" type="primary">asnb3</name>
    <name evidence="10" type="ORF">CSEC_1548</name>
</gene>
<comment type="catalytic activity">
    <reaction evidence="7">
        <text>L-aspartate + L-glutamine + ATP + H2O = L-asparagine + L-glutamate + AMP + diphosphate + H(+)</text>
        <dbReference type="Rhea" id="RHEA:12228"/>
        <dbReference type="ChEBI" id="CHEBI:15377"/>
        <dbReference type="ChEBI" id="CHEBI:15378"/>
        <dbReference type="ChEBI" id="CHEBI:29985"/>
        <dbReference type="ChEBI" id="CHEBI:29991"/>
        <dbReference type="ChEBI" id="CHEBI:30616"/>
        <dbReference type="ChEBI" id="CHEBI:33019"/>
        <dbReference type="ChEBI" id="CHEBI:58048"/>
        <dbReference type="ChEBI" id="CHEBI:58359"/>
        <dbReference type="ChEBI" id="CHEBI:456215"/>
        <dbReference type="EC" id="6.3.5.4"/>
    </reaction>
</comment>
<dbReference type="InterPro" id="IPR006426">
    <property type="entry name" value="Asn_synth_AEB"/>
</dbReference>
<evidence type="ECO:0000256" key="7">
    <source>
        <dbReference type="ARBA" id="ARBA00048741"/>
    </source>
</evidence>
<dbReference type="Pfam" id="PF13537">
    <property type="entry name" value="GATase_7"/>
    <property type="match status" value="1"/>
</dbReference>
<dbReference type="CDD" id="cd00712">
    <property type="entry name" value="AsnB"/>
    <property type="match status" value="1"/>
</dbReference>
<dbReference type="CDD" id="cd01991">
    <property type="entry name" value="Asn_synthase_B_C"/>
    <property type="match status" value="1"/>
</dbReference>
<keyword evidence="11" id="KW-1185">Reference proteome</keyword>
<dbReference type="InterPro" id="IPR051786">
    <property type="entry name" value="ASN_synthetase/amidase"/>
</dbReference>
<dbReference type="InterPro" id="IPR017932">
    <property type="entry name" value="GATase_2_dom"/>
</dbReference>
<evidence type="ECO:0000256" key="1">
    <source>
        <dbReference type="ARBA" id="ARBA00005187"/>
    </source>
</evidence>
<dbReference type="GO" id="GO:0006529">
    <property type="term" value="P:asparagine biosynthetic process"/>
    <property type="evidence" value="ECO:0007669"/>
    <property type="project" value="InterPro"/>
</dbReference>
<name>A0A090CZC6_9BACT</name>